<dbReference type="AlphaFoldDB" id="A0A927CE30"/>
<comment type="caution">
    <text evidence="2">The sequence shown here is derived from an EMBL/GenBank/DDBJ whole genome shotgun (WGS) entry which is preliminary data.</text>
</comment>
<proteinExistence type="predicted"/>
<evidence type="ECO:0000313" key="2">
    <source>
        <dbReference type="EMBL" id="MBD2864115.1"/>
    </source>
</evidence>
<feature type="transmembrane region" description="Helical" evidence="1">
    <location>
        <begin position="138"/>
        <end position="156"/>
    </location>
</feature>
<dbReference type="RefSeq" id="WP_190929743.1">
    <property type="nucleotide sequence ID" value="NZ_JACXJA010000027.1"/>
</dbReference>
<sequence>MWSNIWFIVKADMKRAKWGYIISAFMYIYFCFFGSFIVTDLFETTGNRGGVGFLADLMFLCSLSCIGFVMSGEYRSYWQSDVFTKKLLYLRSLPISTKELVWARYVQIGINLLIMSAILFIPLYFISLLDDILTVTEYISFAVLWMCVGACSSMVFAYKELSGSGKSYFWFCMISVAGYMVVSGLCWYWNFGLVEHSVIFAQKAGLLAAVFCLVITALWGWFWGRMTNDKIRRREYAR</sequence>
<evidence type="ECO:0000256" key="1">
    <source>
        <dbReference type="SAM" id="Phobius"/>
    </source>
</evidence>
<feature type="transmembrane region" description="Helical" evidence="1">
    <location>
        <begin position="203"/>
        <end position="224"/>
    </location>
</feature>
<feature type="transmembrane region" description="Helical" evidence="1">
    <location>
        <begin position="105"/>
        <end position="126"/>
    </location>
</feature>
<reference evidence="2" key="1">
    <citation type="submission" date="2020-09" db="EMBL/GenBank/DDBJ databases">
        <title>A novel bacterium of genus Paenibacillus, isolated from South China Sea.</title>
        <authorList>
            <person name="Huang H."/>
            <person name="Mo K."/>
            <person name="Hu Y."/>
        </authorList>
    </citation>
    <scope>NUCLEOTIDE SEQUENCE</scope>
    <source>
        <strain evidence="2">IB182363</strain>
    </source>
</reference>
<feature type="transmembrane region" description="Helical" evidence="1">
    <location>
        <begin position="168"/>
        <end position="191"/>
    </location>
</feature>
<dbReference type="Proteomes" id="UP000639396">
    <property type="component" value="Unassembled WGS sequence"/>
</dbReference>
<accession>A0A927CE30</accession>
<feature type="transmembrane region" description="Helical" evidence="1">
    <location>
        <begin position="50"/>
        <end position="70"/>
    </location>
</feature>
<dbReference type="EMBL" id="JACXJA010000027">
    <property type="protein sequence ID" value="MBD2864115.1"/>
    <property type="molecule type" value="Genomic_DNA"/>
</dbReference>
<keyword evidence="1" id="KW-1133">Transmembrane helix</keyword>
<keyword evidence="3" id="KW-1185">Reference proteome</keyword>
<protein>
    <submittedName>
        <fullName evidence="2">Uncharacterized protein</fullName>
    </submittedName>
</protein>
<gene>
    <name evidence="2" type="ORF">IDH45_19215</name>
</gene>
<organism evidence="2 3">
    <name type="scientific">Paenibacillus oceani</name>
    <dbReference type="NCBI Taxonomy" id="2772510"/>
    <lineage>
        <taxon>Bacteria</taxon>
        <taxon>Bacillati</taxon>
        <taxon>Bacillota</taxon>
        <taxon>Bacilli</taxon>
        <taxon>Bacillales</taxon>
        <taxon>Paenibacillaceae</taxon>
        <taxon>Paenibacillus</taxon>
    </lineage>
</organism>
<evidence type="ECO:0000313" key="3">
    <source>
        <dbReference type="Proteomes" id="UP000639396"/>
    </source>
</evidence>
<keyword evidence="1" id="KW-0472">Membrane</keyword>
<name>A0A927CE30_9BACL</name>
<keyword evidence="1" id="KW-0812">Transmembrane</keyword>
<feature type="transmembrane region" description="Helical" evidence="1">
    <location>
        <begin position="20"/>
        <end position="38"/>
    </location>
</feature>